<proteinExistence type="predicted"/>
<organism evidence="1 2">
    <name type="scientific">Dyella flagellata</name>
    <dbReference type="NCBI Taxonomy" id="1867833"/>
    <lineage>
        <taxon>Bacteria</taxon>
        <taxon>Pseudomonadati</taxon>
        <taxon>Pseudomonadota</taxon>
        <taxon>Gammaproteobacteria</taxon>
        <taxon>Lysobacterales</taxon>
        <taxon>Rhodanobacteraceae</taxon>
        <taxon>Dyella</taxon>
    </lineage>
</organism>
<evidence type="ECO:0008006" key="3">
    <source>
        <dbReference type="Google" id="ProtNLM"/>
    </source>
</evidence>
<reference evidence="2" key="1">
    <citation type="journal article" date="2019" name="Int. J. Syst. Evol. Microbiol.">
        <title>The Global Catalogue of Microorganisms (GCM) 10K type strain sequencing project: providing services to taxonomists for standard genome sequencing and annotation.</title>
        <authorList>
            <consortium name="The Broad Institute Genomics Platform"/>
            <consortium name="The Broad Institute Genome Sequencing Center for Infectious Disease"/>
            <person name="Wu L."/>
            <person name="Ma J."/>
        </authorList>
    </citation>
    <scope>NUCLEOTIDE SEQUENCE [LARGE SCALE GENOMIC DNA]</scope>
    <source>
        <strain evidence="2">NBRC 111981</strain>
    </source>
</reference>
<dbReference type="RefSeq" id="WP_284331200.1">
    <property type="nucleotide sequence ID" value="NZ_BSOA01000012.1"/>
</dbReference>
<protein>
    <recommendedName>
        <fullName evidence="3">ABM domain-containing protein</fullName>
    </recommendedName>
</protein>
<sequence>MAYLQITLKIAAADRAAAAGVYQKYKAAFLNTIAGAKSKELLVRDEDVQVLHGFDSVQSAKAYLESDLFSADVVAGLKPLLTAAPDVRIYQVA</sequence>
<keyword evidence="2" id="KW-1185">Reference proteome</keyword>
<gene>
    <name evidence="1" type="ORF">GCM10007898_13230</name>
</gene>
<dbReference type="EMBL" id="BSOA01000012">
    <property type="protein sequence ID" value="GLQ87755.1"/>
    <property type="molecule type" value="Genomic_DNA"/>
</dbReference>
<accession>A0ABQ5X830</accession>
<dbReference type="Proteomes" id="UP001156627">
    <property type="component" value="Unassembled WGS sequence"/>
</dbReference>
<comment type="caution">
    <text evidence="1">The sequence shown here is derived from an EMBL/GenBank/DDBJ whole genome shotgun (WGS) entry which is preliminary data.</text>
</comment>
<evidence type="ECO:0000313" key="1">
    <source>
        <dbReference type="EMBL" id="GLQ87755.1"/>
    </source>
</evidence>
<name>A0ABQ5X830_9GAMM</name>
<evidence type="ECO:0000313" key="2">
    <source>
        <dbReference type="Proteomes" id="UP001156627"/>
    </source>
</evidence>